<evidence type="ECO:0000313" key="2">
    <source>
        <dbReference type="Proteomes" id="UP001360953"/>
    </source>
</evidence>
<dbReference type="Proteomes" id="UP001360953">
    <property type="component" value="Unassembled WGS sequence"/>
</dbReference>
<dbReference type="EMBL" id="JBBPEH010000014">
    <property type="protein sequence ID" value="KAK7530213.1"/>
    <property type="molecule type" value="Genomic_DNA"/>
</dbReference>
<name>A0ABR1L4Q9_9PEZI</name>
<keyword evidence="2" id="KW-1185">Reference proteome</keyword>
<dbReference type="GeneID" id="92026980"/>
<organism evidence="1 2">
    <name type="scientific">Phyllosticta citribraziliensis</name>
    <dbReference type="NCBI Taxonomy" id="989973"/>
    <lineage>
        <taxon>Eukaryota</taxon>
        <taxon>Fungi</taxon>
        <taxon>Dikarya</taxon>
        <taxon>Ascomycota</taxon>
        <taxon>Pezizomycotina</taxon>
        <taxon>Dothideomycetes</taxon>
        <taxon>Dothideomycetes incertae sedis</taxon>
        <taxon>Botryosphaeriales</taxon>
        <taxon>Phyllostictaceae</taxon>
        <taxon>Phyllosticta</taxon>
    </lineage>
</organism>
<reference evidence="1 2" key="1">
    <citation type="submission" date="2024-04" db="EMBL/GenBank/DDBJ databases">
        <title>Phyllosticta paracitricarpa is synonymous to the EU quarantine fungus P. citricarpa based on phylogenomic analyses.</title>
        <authorList>
            <consortium name="Lawrence Berkeley National Laboratory"/>
            <person name="Van ingen-buijs V.A."/>
            <person name="Van westerhoven A.C."/>
            <person name="Haridas S."/>
            <person name="Skiadas P."/>
            <person name="Martin F."/>
            <person name="Groenewald J.Z."/>
            <person name="Crous P.W."/>
            <person name="Seidl M.F."/>
        </authorList>
    </citation>
    <scope>NUCLEOTIDE SEQUENCE [LARGE SCALE GENOMIC DNA]</scope>
    <source>
        <strain evidence="1 2">CPC 17464</strain>
    </source>
</reference>
<accession>A0ABR1L4Q9</accession>
<protein>
    <submittedName>
        <fullName evidence="1">Uncharacterized protein</fullName>
    </submittedName>
</protein>
<proteinExistence type="predicted"/>
<comment type="caution">
    <text evidence="1">The sequence shown here is derived from an EMBL/GenBank/DDBJ whole genome shotgun (WGS) entry which is preliminary data.</text>
</comment>
<evidence type="ECO:0000313" key="1">
    <source>
        <dbReference type="EMBL" id="KAK7530213.1"/>
    </source>
</evidence>
<gene>
    <name evidence="1" type="ORF">J3D65DRAFT_149962</name>
</gene>
<dbReference type="RefSeq" id="XP_066650452.1">
    <property type="nucleotide sequence ID" value="XM_066794074.1"/>
</dbReference>
<sequence length="250" mass="27298">MPCNAMQSDPLRSNEQGGGVALVPFLLLDTADVVRKAGAGDGDGVGVGDGEHPCLDGTPMSRGRGSYMGWDGDELSSGMVWVGQIRLASRGPRFLFRQMVQPHMSPSLCFSPALAWQENRVCRYSRASSSSLRPIARRWRPHLASPLSDCRSRPCMSVTYHLLDCYQTASNGIHPRRRFVSSQTIFVPRPAPTLCASALVLECRRPCGVGKADNVMPCRFTSEWEPEASVSRALAVVRVSKGMVCRVCRG</sequence>